<dbReference type="Proteomes" id="UP001196509">
    <property type="component" value="Unassembled WGS sequence"/>
</dbReference>
<organism evidence="2 3">
    <name type="scientific">Flavimaribacter sediminis</name>
    <dbReference type="NCBI Taxonomy" id="2865987"/>
    <lineage>
        <taxon>Bacteria</taxon>
        <taxon>Pseudomonadati</taxon>
        <taxon>Pseudomonadota</taxon>
        <taxon>Alphaproteobacteria</taxon>
        <taxon>Hyphomicrobiales</taxon>
        <taxon>Rhizobiaceae</taxon>
        <taxon>Flavimaribacter</taxon>
    </lineage>
</organism>
<protein>
    <submittedName>
        <fullName evidence="2">OB-fold domain-containing protein</fullName>
    </submittedName>
</protein>
<keyword evidence="3" id="KW-1185">Reference proteome</keyword>
<dbReference type="EMBL" id="JAICBX010000001">
    <property type="protein sequence ID" value="MBW8636246.1"/>
    <property type="molecule type" value="Genomic_DNA"/>
</dbReference>
<dbReference type="InterPro" id="IPR002878">
    <property type="entry name" value="ChsH2_C"/>
</dbReference>
<reference evidence="2" key="1">
    <citation type="submission" date="2021-08" db="EMBL/GenBank/DDBJ databases">
        <title>Hoeflea bacterium WL0058 sp. nov., isolated from the sediment.</title>
        <authorList>
            <person name="Wang L."/>
            <person name="Zhang D."/>
        </authorList>
    </citation>
    <scope>NUCLEOTIDE SEQUENCE</scope>
    <source>
        <strain evidence="2">WL0058</strain>
    </source>
</reference>
<dbReference type="RefSeq" id="WP_220226946.1">
    <property type="nucleotide sequence ID" value="NZ_JAICBX010000001.1"/>
</dbReference>
<dbReference type="AlphaFoldDB" id="A0AAE3CZZ7"/>
<dbReference type="SUPFAM" id="SSF50249">
    <property type="entry name" value="Nucleic acid-binding proteins"/>
    <property type="match status" value="1"/>
</dbReference>
<evidence type="ECO:0000313" key="3">
    <source>
        <dbReference type="Proteomes" id="UP001196509"/>
    </source>
</evidence>
<proteinExistence type="predicted"/>
<accession>A0AAE3CZZ7</accession>
<evidence type="ECO:0000259" key="1">
    <source>
        <dbReference type="Pfam" id="PF01796"/>
    </source>
</evidence>
<dbReference type="InterPro" id="IPR012340">
    <property type="entry name" value="NA-bd_OB-fold"/>
</dbReference>
<dbReference type="Pfam" id="PF01796">
    <property type="entry name" value="OB_ChsH2_C"/>
    <property type="match status" value="1"/>
</dbReference>
<gene>
    <name evidence="2" type="ORF">K1W69_03520</name>
</gene>
<sequence length="91" mass="10075">MLPHRLSTEGFLYTWTVVHVPSALGHKPPYAYGYINLPADGTRIFAPLVADSETVWKPSLSVSLIFVESPARETPGVLSYAFTPTRRVDDV</sequence>
<comment type="caution">
    <text evidence="2">The sequence shown here is derived from an EMBL/GenBank/DDBJ whole genome shotgun (WGS) entry which is preliminary data.</text>
</comment>
<evidence type="ECO:0000313" key="2">
    <source>
        <dbReference type="EMBL" id="MBW8636246.1"/>
    </source>
</evidence>
<name>A0AAE3CZZ7_9HYPH</name>
<feature type="domain" description="ChsH2 C-terminal OB-fold" evidence="1">
    <location>
        <begin position="5"/>
        <end position="53"/>
    </location>
</feature>